<dbReference type="Gene3D" id="3.30.590.10">
    <property type="entry name" value="Glutamine synthetase/guanido kinase, catalytic domain"/>
    <property type="match status" value="1"/>
</dbReference>
<dbReference type="GO" id="GO:0006576">
    <property type="term" value="P:biogenic amine metabolic process"/>
    <property type="evidence" value="ECO:0007669"/>
    <property type="project" value="UniProtKB-ARBA"/>
</dbReference>
<dbReference type="GO" id="GO:0004356">
    <property type="term" value="F:glutamine synthetase activity"/>
    <property type="evidence" value="ECO:0007669"/>
    <property type="project" value="InterPro"/>
</dbReference>
<evidence type="ECO:0000313" key="13">
    <source>
        <dbReference type="Proteomes" id="UP000706333"/>
    </source>
</evidence>
<dbReference type="Pfam" id="PF00120">
    <property type="entry name" value="Gln-synt_C"/>
    <property type="match status" value="1"/>
</dbReference>
<feature type="domain" description="GS beta-grasp" evidence="10">
    <location>
        <begin position="112"/>
        <end position="207"/>
    </location>
</feature>
<dbReference type="InterPro" id="IPR008146">
    <property type="entry name" value="Gln_synth_cat_dom"/>
</dbReference>
<gene>
    <name evidence="12" type="ORF">CCR87_02920</name>
</gene>
<evidence type="ECO:0000256" key="8">
    <source>
        <dbReference type="PROSITE-ProRule" id="PRU01330"/>
    </source>
</evidence>
<evidence type="ECO:0000259" key="11">
    <source>
        <dbReference type="PROSITE" id="PS51987"/>
    </source>
</evidence>
<evidence type="ECO:0000256" key="7">
    <source>
        <dbReference type="ARBA" id="ARBA00023231"/>
    </source>
</evidence>
<name>A0A934TH74_9RHOB</name>
<dbReference type="GO" id="GO:0042402">
    <property type="term" value="P:biogenic amine catabolic process"/>
    <property type="evidence" value="ECO:0007669"/>
    <property type="project" value="UniProtKB-ARBA"/>
</dbReference>
<keyword evidence="5" id="KW-0547">Nucleotide-binding</keyword>
<feature type="domain" description="GS catalytic" evidence="11">
    <location>
        <begin position="215"/>
        <end position="549"/>
    </location>
</feature>
<evidence type="ECO:0000259" key="10">
    <source>
        <dbReference type="PROSITE" id="PS51986"/>
    </source>
</evidence>
<reference evidence="12" key="2">
    <citation type="journal article" date="2020" name="Microorganisms">
        <title>Osmotic Adaptation and Compatible Solute Biosynthesis of Phototrophic Bacteria as Revealed from Genome Analyses.</title>
        <authorList>
            <person name="Imhoff J.F."/>
            <person name="Rahn T."/>
            <person name="Kunzel S."/>
            <person name="Keller A."/>
            <person name="Neulinger S.C."/>
        </authorList>
    </citation>
    <scope>NUCLEOTIDE SEQUENCE</scope>
    <source>
        <strain evidence="12">LMG 28126</strain>
    </source>
</reference>
<reference evidence="12" key="1">
    <citation type="submission" date="2017-05" db="EMBL/GenBank/DDBJ databases">
        <authorList>
            <person name="Imhoff J.F."/>
            <person name="Rahn T."/>
            <person name="Kuenzel S."/>
            <person name="Neulinger S.C."/>
        </authorList>
    </citation>
    <scope>NUCLEOTIDE SEQUENCE</scope>
    <source>
        <strain evidence="12">LMG 28126</strain>
    </source>
</reference>
<protein>
    <submittedName>
        <fullName evidence="12">Glutamine synthetase</fullName>
    </submittedName>
</protein>
<dbReference type="SMART" id="SM01230">
    <property type="entry name" value="Gln-synt_C"/>
    <property type="match status" value="1"/>
</dbReference>
<dbReference type="PANTHER" id="PTHR43785">
    <property type="entry name" value="GAMMA-GLUTAMYLPUTRESCINE SYNTHETASE"/>
    <property type="match status" value="1"/>
</dbReference>
<organism evidence="12 13">
    <name type="scientific">Rhodobaculum claviforme</name>
    <dbReference type="NCBI Taxonomy" id="1549854"/>
    <lineage>
        <taxon>Bacteria</taxon>
        <taxon>Pseudomonadati</taxon>
        <taxon>Pseudomonadota</taxon>
        <taxon>Alphaproteobacteria</taxon>
        <taxon>Rhodobacterales</taxon>
        <taxon>Paracoccaceae</taxon>
        <taxon>Rhodobaculum</taxon>
    </lineage>
</organism>
<sequence>MLRRQPLVAFTHRDGLRGLQEAPRAFGELLDVHHVVSLHKHPGDGVPASGGTPTFGPQAGNGQRRGVAQVPHTPARIDAAPPGCSCRTNHPAGAPMPGNLSFAELQDAVASGEIDTVLVAGIDMQGRLMGKRFHAQHFVDRAWEETHACNYLLATDLEMFTVPGYAAASWTRGYGDYVLKPDLATLRRTPWLEGTALVLCDILDHHTHREVPHSPRAMLKAQVARLEAMGYRAMMATELEFYLFEKSYQALQADGYRQMATFSAYNEDYHIFQTTKEEDVMRAIRNGLAGAGVPVENTKGEADAGQGEINIRYDEALETADTHVLVKNACKEIAWAKGRGLTFLAKWSHSHGGSSSHVHQSLWTLEGKPAFFDSSAPHGMSALMRSWMAGQLAHAADVTYFLAPYVNSYKRFQAGTFAPTRICWSVDNRTAGFRLCGEDSHAVRVECRIGGSDLNPYLAAAALIAAGIDGIERGLALEDAFTGDAYEAEVPRIPATLRDAADRLEGSGLLRAAFGDAVVDHYVRAARWEVEEYNRVVTDWEIARGFERA</sequence>
<dbReference type="InterPro" id="IPR014746">
    <property type="entry name" value="Gln_synth/guanido_kin_cat_dom"/>
</dbReference>
<evidence type="ECO:0000256" key="5">
    <source>
        <dbReference type="ARBA" id="ARBA00022741"/>
    </source>
</evidence>
<keyword evidence="7" id="KW-0535">Nitrogen fixation</keyword>
<dbReference type="FunFam" id="3.30.590.10:FF:000005">
    <property type="entry name" value="Probable glutamine synthetase"/>
    <property type="match status" value="1"/>
</dbReference>
<comment type="function">
    <text evidence="2">Catalyzes the ATP-dependent biosynthesis of glutamine from glutamate and ammonia.</text>
</comment>
<evidence type="ECO:0000256" key="1">
    <source>
        <dbReference type="ARBA" id="ARBA00001946"/>
    </source>
</evidence>
<dbReference type="SUPFAM" id="SSF55931">
    <property type="entry name" value="Glutamine synthetase/guanido kinase"/>
    <property type="match status" value="1"/>
</dbReference>
<dbReference type="PROSITE" id="PS51987">
    <property type="entry name" value="GS_CATALYTIC"/>
    <property type="match status" value="1"/>
</dbReference>
<keyword evidence="13" id="KW-1185">Reference proteome</keyword>
<accession>A0A934TH74</accession>
<dbReference type="InterPro" id="IPR036651">
    <property type="entry name" value="Gln_synt_N_sf"/>
</dbReference>
<proteinExistence type="inferred from homology"/>
<evidence type="ECO:0000256" key="3">
    <source>
        <dbReference type="ARBA" id="ARBA00009897"/>
    </source>
</evidence>
<dbReference type="GO" id="GO:0005524">
    <property type="term" value="F:ATP binding"/>
    <property type="evidence" value="ECO:0007669"/>
    <property type="project" value="UniProtKB-KW"/>
</dbReference>
<dbReference type="SUPFAM" id="SSF54368">
    <property type="entry name" value="Glutamine synthetase, N-terminal domain"/>
    <property type="match status" value="1"/>
</dbReference>
<keyword evidence="6" id="KW-0067">ATP-binding</keyword>
<keyword evidence="4" id="KW-0436">Ligase</keyword>
<evidence type="ECO:0000256" key="4">
    <source>
        <dbReference type="ARBA" id="ARBA00022598"/>
    </source>
</evidence>
<dbReference type="PANTHER" id="PTHR43785:SF12">
    <property type="entry name" value="TYPE-1 GLUTAMINE SYNTHETASE 2"/>
    <property type="match status" value="1"/>
</dbReference>
<evidence type="ECO:0000256" key="2">
    <source>
        <dbReference type="ARBA" id="ARBA00003117"/>
    </source>
</evidence>
<dbReference type="EMBL" id="NHSD01000117">
    <property type="protein sequence ID" value="MBK5926315.1"/>
    <property type="molecule type" value="Genomic_DNA"/>
</dbReference>
<comment type="cofactor">
    <cofactor evidence="1">
        <name>Mg(2+)</name>
        <dbReference type="ChEBI" id="CHEBI:18420"/>
    </cofactor>
</comment>
<dbReference type="AlphaFoldDB" id="A0A934TH74"/>
<dbReference type="Gene3D" id="3.10.20.70">
    <property type="entry name" value="Glutamine synthetase, N-terminal domain"/>
    <property type="match status" value="1"/>
</dbReference>
<comment type="caution">
    <text evidence="12">The sequence shown here is derived from an EMBL/GenBank/DDBJ whole genome shotgun (WGS) entry which is preliminary data.</text>
</comment>
<dbReference type="Proteomes" id="UP000706333">
    <property type="component" value="Unassembled WGS sequence"/>
</dbReference>
<evidence type="ECO:0000256" key="6">
    <source>
        <dbReference type="ARBA" id="ARBA00022840"/>
    </source>
</evidence>
<evidence type="ECO:0000313" key="12">
    <source>
        <dbReference type="EMBL" id="MBK5926315.1"/>
    </source>
</evidence>
<dbReference type="InterPro" id="IPR008147">
    <property type="entry name" value="Gln_synt_N"/>
</dbReference>
<dbReference type="GO" id="GO:0006542">
    <property type="term" value="P:glutamine biosynthetic process"/>
    <property type="evidence" value="ECO:0007669"/>
    <property type="project" value="InterPro"/>
</dbReference>
<comment type="similarity">
    <text evidence="3 8 9">Belongs to the glutamine synthetase family.</text>
</comment>
<evidence type="ECO:0000256" key="9">
    <source>
        <dbReference type="RuleBase" id="RU000384"/>
    </source>
</evidence>
<dbReference type="PROSITE" id="PS51986">
    <property type="entry name" value="GS_BETA_GRASP"/>
    <property type="match status" value="1"/>
</dbReference>